<evidence type="ECO:0000313" key="8">
    <source>
        <dbReference type="EMBL" id="MDD7915538.1"/>
    </source>
</evidence>
<dbReference type="RefSeq" id="WP_265726801.1">
    <property type="nucleotide sequence ID" value="NZ_JAOSLC020000003.1"/>
</dbReference>
<dbReference type="InterPro" id="IPR013223">
    <property type="entry name" value="RNase_B_OB_dom"/>
</dbReference>
<dbReference type="Pfam" id="PF00773">
    <property type="entry name" value="RNB"/>
    <property type="match status" value="1"/>
</dbReference>
<evidence type="ECO:0000259" key="7">
    <source>
        <dbReference type="PROSITE" id="PS50126"/>
    </source>
</evidence>
<sequence length="774" mass="88529">MTKKKKKIYKKKGKVVKNLTRNIFKILKENSEKFYNHKQIAAKLKVSDTDGKTQIIKKLAELAATKQIKEIDRGKFQINTDRKYSIGTLDVTSSGNGYFVTDDYEDDIFIPNINLGKGLHNDTVKAYVYKRRSGKKYEADVVEIVARAKTEFVGVLQKNPTKNFGFVVPDNNKMYADIFVSESKMNGAEDGDKVQAKLLDWPSNSKNPFGKITKVLGKPGEHNTEMHSILLEYDLPYEFEPEVEKDAESLSIEITEKEISKRRDMRKDLTFTIDPKDAKDFDDALSFTKLENGNFEIGIHIADVSHYLQPKTILDDEAYKRATSVYLVDRVVPMLPEMLSNGVCSLRPNEEKLTFSAVFEISQKAQIVGEWFGRTVTYSDQRFAYEEAQYLIEANRKERLEKRGKNQDKTASQANLNVVTSSDSAVLQNRIEKSLNCTIPADVSITDKEYTVTPEIVEATLKLDELAKILRKKRMKAGAISFDRVEVKFNLDEEANPVGVFFKESKDANKLIEEFMLLANRKVAEFIGFSKGKATNKTFIYRIHDEPDDEKLASLQNMISKFGYKINTDTKETTSDSLNQLLSDVHGKAESNMIETLTIRTMSKAKYTTQNIGHYGLAFDYYSHFTSPIRRYPDVMTHRLLQHYLDGGETPKADSFEEKCKHSSNREELASKAERSSIKYMQIKYMQDHNDAIFDGVITGVTEWGIYVEISSNKCEGMVRIKDIKSDYYTFDEKQYAIIGQSSKNMYQLGDNVKVKVKKADLERKHLDFNLIED</sequence>
<dbReference type="EC" id="3.1.13.1" evidence="6"/>
<dbReference type="Gene3D" id="2.40.50.140">
    <property type="entry name" value="Nucleic acid-binding proteins"/>
    <property type="match status" value="3"/>
</dbReference>
<reference evidence="8" key="1">
    <citation type="submission" date="2023-02" db="EMBL/GenBank/DDBJ databases">
        <title>Polaribacter ponticola sp. nov., isolated from seawater.</title>
        <authorList>
            <person name="Baek J.H."/>
            <person name="Kim J.M."/>
            <person name="Choi D.G."/>
            <person name="Jeon C.O."/>
        </authorList>
    </citation>
    <scope>NUCLEOTIDE SEQUENCE</scope>
    <source>
        <strain evidence="8">MSW5</strain>
    </source>
</reference>
<dbReference type="InterPro" id="IPR011129">
    <property type="entry name" value="CSD"/>
</dbReference>
<dbReference type="SUPFAM" id="SSF50249">
    <property type="entry name" value="Nucleic acid-binding proteins"/>
    <property type="match status" value="4"/>
</dbReference>
<dbReference type="InterPro" id="IPR050180">
    <property type="entry name" value="RNR_Ribonuclease"/>
</dbReference>
<evidence type="ECO:0000256" key="3">
    <source>
        <dbReference type="ARBA" id="ARBA00022801"/>
    </source>
</evidence>
<dbReference type="InterPro" id="IPR022966">
    <property type="entry name" value="RNase_II/R_CS"/>
</dbReference>
<dbReference type="InterPro" id="IPR040476">
    <property type="entry name" value="CSD2"/>
</dbReference>
<dbReference type="PANTHER" id="PTHR23355">
    <property type="entry name" value="RIBONUCLEASE"/>
    <property type="match status" value="1"/>
</dbReference>
<comment type="subcellular location">
    <subcellularLocation>
        <location evidence="6">Cytoplasm</location>
    </subcellularLocation>
</comment>
<dbReference type="SMART" id="SM00316">
    <property type="entry name" value="S1"/>
    <property type="match status" value="1"/>
</dbReference>
<dbReference type="InterPro" id="IPR011805">
    <property type="entry name" value="RNase_R"/>
</dbReference>
<dbReference type="Pfam" id="PF00575">
    <property type="entry name" value="S1"/>
    <property type="match status" value="1"/>
</dbReference>
<dbReference type="SMART" id="SM00357">
    <property type="entry name" value="CSP"/>
    <property type="match status" value="2"/>
</dbReference>
<dbReference type="InterPro" id="IPR001900">
    <property type="entry name" value="RNase_II/R"/>
</dbReference>
<dbReference type="InterPro" id="IPR003029">
    <property type="entry name" value="S1_domain"/>
</dbReference>
<dbReference type="PROSITE" id="PS50126">
    <property type="entry name" value="S1"/>
    <property type="match status" value="1"/>
</dbReference>
<comment type="function">
    <text evidence="6">3'-5' exoribonuclease that releases 5'-nucleoside monophosphates and is involved in maturation of structured RNAs.</text>
</comment>
<proteinExistence type="inferred from homology"/>
<dbReference type="Proteomes" id="UP001151478">
    <property type="component" value="Unassembled WGS sequence"/>
</dbReference>
<gene>
    <name evidence="6" type="primary">rnr</name>
    <name evidence="8" type="ORF">N5A56_014420</name>
</gene>
<comment type="similarity">
    <text evidence="6">Belongs to the RNR ribonuclease family. RNase R subfamily.</text>
</comment>
<name>A0ABT5SBN0_9FLAO</name>
<dbReference type="PROSITE" id="PS01175">
    <property type="entry name" value="RIBONUCLEASE_II"/>
    <property type="match status" value="1"/>
</dbReference>
<comment type="caution">
    <text evidence="8">The sequence shown here is derived from an EMBL/GenBank/DDBJ whole genome shotgun (WGS) entry which is preliminary data.</text>
</comment>
<keyword evidence="4 6" id="KW-0269">Exonuclease</keyword>
<organism evidence="8 9">
    <name type="scientific">Polaribacter ponticola</name>
    <dbReference type="NCBI Taxonomy" id="2978475"/>
    <lineage>
        <taxon>Bacteria</taxon>
        <taxon>Pseudomonadati</taxon>
        <taxon>Bacteroidota</taxon>
        <taxon>Flavobacteriia</taxon>
        <taxon>Flavobacteriales</taxon>
        <taxon>Flavobacteriaceae</taxon>
    </lineage>
</organism>
<keyword evidence="1 6" id="KW-0963">Cytoplasm</keyword>
<evidence type="ECO:0000256" key="1">
    <source>
        <dbReference type="ARBA" id="ARBA00022490"/>
    </source>
</evidence>
<feature type="domain" description="S1 motif" evidence="7">
    <location>
        <begin position="691"/>
        <end position="772"/>
    </location>
</feature>
<dbReference type="InterPro" id="IPR012340">
    <property type="entry name" value="NA-bd_OB-fold"/>
</dbReference>
<dbReference type="Pfam" id="PF17876">
    <property type="entry name" value="CSD2"/>
    <property type="match status" value="1"/>
</dbReference>
<dbReference type="SMART" id="SM00955">
    <property type="entry name" value="RNB"/>
    <property type="match status" value="1"/>
</dbReference>
<dbReference type="EMBL" id="JAOSLC020000003">
    <property type="protein sequence ID" value="MDD7915538.1"/>
    <property type="molecule type" value="Genomic_DNA"/>
</dbReference>
<evidence type="ECO:0000256" key="6">
    <source>
        <dbReference type="HAMAP-Rule" id="MF_01895"/>
    </source>
</evidence>
<evidence type="ECO:0000256" key="4">
    <source>
        <dbReference type="ARBA" id="ARBA00022839"/>
    </source>
</evidence>
<protein>
    <recommendedName>
        <fullName evidence="6">Ribonuclease R</fullName>
        <shortName evidence="6">RNase R</shortName>
        <ecNumber evidence="6">3.1.13.1</ecNumber>
    </recommendedName>
</protein>
<evidence type="ECO:0000256" key="2">
    <source>
        <dbReference type="ARBA" id="ARBA00022722"/>
    </source>
</evidence>
<evidence type="ECO:0000313" key="9">
    <source>
        <dbReference type="Proteomes" id="UP001151478"/>
    </source>
</evidence>
<evidence type="ECO:0000256" key="5">
    <source>
        <dbReference type="ARBA" id="ARBA00022884"/>
    </source>
</evidence>
<keyword evidence="3 6" id="KW-0378">Hydrolase</keyword>
<keyword evidence="9" id="KW-1185">Reference proteome</keyword>
<keyword evidence="5 6" id="KW-0694">RNA-binding</keyword>
<dbReference type="PANTHER" id="PTHR23355:SF9">
    <property type="entry name" value="DIS3-LIKE EXONUCLEASE 2"/>
    <property type="match status" value="1"/>
</dbReference>
<dbReference type="CDD" id="cd04471">
    <property type="entry name" value="S1_RNase_R"/>
    <property type="match status" value="1"/>
</dbReference>
<comment type="catalytic activity">
    <reaction evidence="6">
        <text>Exonucleolytic cleavage in the 3'- to 5'-direction to yield nucleoside 5'-phosphates.</text>
        <dbReference type="EC" id="3.1.13.1"/>
    </reaction>
</comment>
<accession>A0ABT5SBN0</accession>
<dbReference type="HAMAP" id="MF_01895">
    <property type="entry name" value="RNase_R"/>
    <property type="match status" value="1"/>
</dbReference>
<dbReference type="Pfam" id="PF08206">
    <property type="entry name" value="OB_RNB"/>
    <property type="match status" value="1"/>
</dbReference>
<keyword evidence="2 6" id="KW-0540">Nuclease</keyword>